<accession>A0ABU1XXH3</accession>
<evidence type="ECO:0000256" key="1">
    <source>
        <dbReference type="SAM" id="SignalP"/>
    </source>
</evidence>
<dbReference type="Proteomes" id="UP001256588">
    <property type="component" value="Unassembled WGS sequence"/>
</dbReference>
<dbReference type="RefSeq" id="WP_310235708.1">
    <property type="nucleotide sequence ID" value="NZ_JAVDWO010000008.1"/>
</dbReference>
<feature type="chain" id="PRO_5046274280" description="Haem-binding uptake Tiki superfamily ChaN domain-containing protein" evidence="1">
    <location>
        <begin position="25"/>
        <end position="383"/>
    </location>
</feature>
<proteinExistence type="predicted"/>
<comment type="caution">
    <text evidence="2">The sequence shown here is derived from an EMBL/GenBank/DDBJ whole genome shotgun (WGS) entry which is preliminary data.</text>
</comment>
<evidence type="ECO:0000313" key="3">
    <source>
        <dbReference type="Proteomes" id="UP001256588"/>
    </source>
</evidence>
<name>A0ABU1XXH3_9GAMM</name>
<organism evidence="2 3">
    <name type="scientific">Luteimonas terrae</name>
    <dbReference type="NCBI Taxonomy" id="1530191"/>
    <lineage>
        <taxon>Bacteria</taxon>
        <taxon>Pseudomonadati</taxon>
        <taxon>Pseudomonadota</taxon>
        <taxon>Gammaproteobacteria</taxon>
        <taxon>Lysobacterales</taxon>
        <taxon>Lysobacteraceae</taxon>
        <taxon>Luteimonas</taxon>
    </lineage>
</organism>
<keyword evidence="3" id="KW-1185">Reference proteome</keyword>
<gene>
    <name evidence="2" type="ORF">J2W68_002204</name>
</gene>
<evidence type="ECO:0000313" key="2">
    <source>
        <dbReference type="EMBL" id="MDR7193467.1"/>
    </source>
</evidence>
<dbReference type="EMBL" id="JAVDWO010000008">
    <property type="protein sequence ID" value="MDR7193467.1"/>
    <property type="molecule type" value="Genomic_DNA"/>
</dbReference>
<feature type="signal peptide" evidence="1">
    <location>
        <begin position="1"/>
        <end position="24"/>
    </location>
</feature>
<protein>
    <recommendedName>
        <fullName evidence="4">Haem-binding uptake Tiki superfamily ChaN domain-containing protein</fullName>
    </recommendedName>
</protein>
<sequence length="383" mass="41283">MPISPTAALRVAFLMIVACATATAAEPPSDWYKRLQENRPLAALHGVRQMPGMDQVAAQIGVFVGDETGGCTLFGRLAFPEDAEYRDALDTITEAASGRRVVMLNESHFRTVHRAFLLRVIERLHAQGFDALAAETLNSRAPSQLRNGPVDVDTGFYTPDPVFAAAMRRAQGLGWDFVHYEAMRDNDRAAREAGQARNLADWLERNPERRLLVYAGGSHISKVADDGWMAARFIADTGIDPLTIQQSATACPETAGEWPVQSASALVAFRAGVPMRGSGHADLMVLHPPAAVDDAKSVLGAPTRICIAPTKTETLLRAFSPGDPALAIARDQVRVPKGARSALLWLTPGRYRIEREHLDGRQTLGYTVVPGGAAQSCLSPVGG</sequence>
<reference evidence="2 3" key="1">
    <citation type="submission" date="2023-07" db="EMBL/GenBank/DDBJ databases">
        <title>Sorghum-associated microbial communities from plants grown in Nebraska, USA.</title>
        <authorList>
            <person name="Schachtman D."/>
        </authorList>
    </citation>
    <scope>NUCLEOTIDE SEQUENCE [LARGE SCALE GENOMIC DNA]</scope>
    <source>
        <strain evidence="2 3">4099</strain>
    </source>
</reference>
<dbReference type="SUPFAM" id="SSF159501">
    <property type="entry name" value="EreA/ChaN-like"/>
    <property type="match status" value="1"/>
</dbReference>
<evidence type="ECO:0008006" key="4">
    <source>
        <dbReference type="Google" id="ProtNLM"/>
    </source>
</evidence>
<keyword evidence="1" id="KW-0732">Signal</keyword>